<dbReference type="Gene3D" id="2.60.40.2220">
    <property type="match status" value="1"/>
</dbReference>
<dbReference type="Pfam" id="PF17677">
    <property type="entry name" value="Glyco_hydro38C2"/>
    <property type="match status" value="1"/>
</dbReference>
<dbReference type="GO" id="GO:0030246">
    <property type="term" value="F:carbohydrate binding"/>
    <property type="evidence" value="ECO:0007669"/>
    <property type="project" value="InterPro"/>
</dbReference>
<dbReference type="PANTHER" id="PTHR46017:SF2">
    <property type="entry name" value="MANNOSYLGLYCERATE HYDROLASE"/>
    <property type="match status" value="1"/>
</dbReference>
<keyword evidence="3" id="KW-0378">Hydrolase</keyword>
<evidence type="ECO:0000313" key="7">
    <source>
        <dbReference type="Proteomes" id="UP000215215"/>
    </source>
</evidence>
<dbReference type="GO" id="GO:0004559">
    <property type="term" value="F:alpha-mannosidase activity"/>
    <property type="evidence" value="ECO:0007669"/>
    <property type="project" value="InterPro"/>
</dbReference>
<dbReference type="InterPro" id="IPR037094">
    <property type="entry name" value="Glyco_hydro_38_cen_sf"/>
</dbReference>
<dbReference type="GO" id="GO:0006013">
    <property type="term" value="P:mannose metabolic process"/>
    <property type="evidence" value="ECO:0007669"/>
    <property type="project" value="InterPro"/>
</dbReference>
<dbReference type="GO" id="GO:0009313">
    <property type="term" value="P:oligosaccharide catabolic process"/>
    <property type="evidence" value="ECO:0007669"/>
    <property type="project" value="TreeGrafter"/>
</dbReference>
<feature type="domain" description="Glycoside hydrolase family 38 central" evidence="5">
    <location>
        <begin position="286"/>
        <end position="357"/>
    </location>
</feature>
<dbReference type="Pfam" id="PF07748">
    <property type="entry name" value="Glyco_hydro_38C"/>
    <property type="match status" value="1"/>
</dbReference>
<evidence type="ECO:0000256" key="3">
    <source>
        <dbReference type="ARBA" id="ARBA00022801"/>
    </source>
</evidence>
<dbReference type="InterPro" id="IPR000602">
    <property type="entry name" value="Glyco_hydro_38_N"/>
</dbReference>
<dbReference type="Gene3D" id="3.20.110.10">
    <property type="entry name" value="Glycoside hydrolase 38, N terminal domain"/>
    <property type="match status" value="1"/>
</dbReference>
<dbReference type="SMART" id="SM00872">
    <property type="entry name" value="Alpha-mann_mid"/>
    <property type="match status" value="1"/>
</dbReference>
<dbReference type="Pfam" id="PF01074">
    <property type="entry name" value="Glyco_hydro_38N"/>
    <property type="match status" value="1"/>
</dbReference>
<evidence type="ECO:0000259" key="5">
    <source>
        <dbReference type="SMART" id="SM00872"/>
    </source>
</evidence>
<keyword evidence="2" id="KW-0479">Metal-binding</keyword>
<accession>A0A235BQ51</accession>
<evidence type="ECO:0000256" key="4">
    <source>
        <dbReference type="ARBA" id="ARBA00023295"/>
    </source>
</evidence>
<dbReference type="Gene3D" id="2.70.98.30">
    <property type="entry name" value="Golgi alpha-mannosidase II, domain 4"/>
    <property type="match status" value="1"/>
</dbReference>
<dbReference type="Proteomes" id="UP000215215">
    <property type="component" value="Unassembled WGS sequence"/>
</dbReference>
<dbReference type="SUPFAM" id="SSF88688">
    <property type="entry name" value="Families 57/38 glycoside transferase middle domain"/>
    <property type="match status" value="1"/>
</dbReference>
<dbReference type="EMBL" id="NOZQ01000187">
    <property type="protein sequence ID" value="OYD14361.1"/>
    <property type="molecule type" value="Genomic_DNA"/>
</dbReference>
<proteinExistence type="inferred from homology"/>
<dbReference type="SUPFAM" id="SSF74650">
    <property type="entry name" value="Galactose mutarotase-like"/>
    <property type="match status" value="1"/>
</dbReference>
<dbReference type="Pfam" id="PF09261">
    <property type="entry name" value="Alpha-mann_mid"/>
    <property type="match status" value="1"/>
</dbReference>
<dbReference type="InterPro" id="IPR041147">
    <property type="entry name" value="GH38_C"/>
</dbReference>
<dbReference type="InterPro" id="IPR011682">
    <property type="entry name" value="Glyco_hydro_38_C"/>
</dbReference>
<dbReference type="InterPro" id="IPR011013">
    <property type="entry name" value="Gal_mutarotase_sf_dom"/>
</dbReference>
<name>A0A235BQ51_UNCW3</name>
<keyword evidence="4" id="KW-0326">Glycosidase</keyword>
<organism evidence="6 7">
    <name type="scientific">candidate division WOR-3 bacterium JGI_Cruoil_03_44_89</name>
    <dbReference type="NCBI Taxonomy" id="1973748"/>
    <lineage>
        <taxon>Bacteria</taxon>
        <taxon>Bacteria division WOR-3</taxon>
    </lineage>
</organism>
<evidence type="ECO:0000313" key="6">
    <source>
        <dbReference type="EMBL" id="OYD14361.1"/>
    </source>
</evidence>
<dbReference type="GO" id="GO:0046872">
    <property type="term" value="F:metal ion binding"/>
    <property type="evidence" value="ECO:0007669"/>
    <property type="project" value="UniProtKB-KW"/>
</dbReference>
<reference evidence="6 7" key="1">
    <citation type="submission" date="2017-07" db="EMBL/GenBank/DDBJ databases">
        <title>Recovery of genomes from metagenomes via a dereplication, aggregation, and scoring strategy.</title>
        <authorList>
            <person name="Sieber C.M."/>
            <person name="Probst A.J."/>
            <person name="Sharrar A."/>
            <person name="Thomas B.C."/>
            <person name="Hess M."/>
            <person name="Tringe S.G."/>
            <person name="Banfield J.F."/>
        </authorList>
    </citation>
    <scope>NUCLEOTIDE SEQUENCE [LARGE SCALE GENOMIC DNA]</scope>
    <source>
        <strain evidence="6">JGI_Cruoil_03_44_89</strain>
    </source>
</reference>
<dbReference type="InterPro" id="IPR015341">
    <property type="entry name" value="Glyco_hydro_38_cen"/>
</dbReference>
<evidence type="ECO:0000256" key="1">
    <source>
        <dbReference type="ARBA" id="ARBA00009792"/>
    </source>
</evidence>
<dbReference type="SUPFAM" id="SSF88713">
    <property type="entry name" value="Glycoside hydrolase/deacetylase"/>
    <property type="match status" value="1"/>
</dbReference>
<dbReference type="InterPro" id="IPR027291">
    <property type="entry name" value="Glyco_hydro_38_N_sf"/>
</dbReference>
<sequence length="858" mass="97983">MIMNKCVIHLVAHTHWDREWYLPYEAMRLRLVDMIDALLIIMDGDSEYKYFTLDGQTVMLEDYLEIKPEMREKLREYIRQGRIFVGPWYTLPDEFLVSEESLIRNLLLGHRIARDFGRVTKIGYLPDMFGHISQLPQILRGFDIPVAVLWRGIEGKRAEYILKGPDGSKVFLCRLDPERGYSNGSDVLGQGKNSPPDLINFKEKEAKRSRTHHLLLMNGSDHKFPDPQTPSLLNKVNSSLDDVDIIQSNLENYIECVRREIKDIDILYGEQRGGLKFAPILPGVISSRIYLKQRNEDMQILLERWVEPFSSINLLCSGNYKKEVIRQAWKYLLQNHAHDSICGCSIDEVHLDMERRFSWVGEMGECILSESLEGIIQNMDIPGKSVVVFNPLNWERNGYVEVSIELAKGEDFILTDGKNEIPYTIIGKKDIDKTILAPQIHIEKRTKVRIGFEAKAVPPVGYRTYIIKRGGRSFPSLLYSGDNWAENGNLRVEIKKDGTLTILDKNTKEVYKGLGYFEDSGDSGDEYNFSPPLGDIALYSNGIVVQIKKEEEPFFVRFRVKKKFRVPEGLTKRRSRSEKMVNLEIESLITLLATSRRVDVETVVVNKAKNHRLRVMFPTGIKSSSFVTHSKFDCIERRVEDLLPAEDWVEKPTGTFPFDKFIDISLGKRGLAILTKGTKEGELIDDSVAALTLLRCVGDLSRDDLVTRRGHAGPAIPTPGAQCPGVYRFRYAILPHSGNWEETGVLKRSLEHSVDLRAVFNERTRDGDLPKRLSFLFITPPELILSAFKLAEDSDALILRLYNLAEEKKKGEIRLFKSPKRVYLSNLNEEKKGSIQMSGSIIPITVGGKEIVTFLLYM</sequence>
<dbReference type="AlphaFoldDB" id="A0A235BQ51"/>
<dbReference type="InterPro" id="IPR028995">
    <property type="entry name" value="Glyco_hydro_57/38_cen_sf"/>
</dbReference>
<dbReference type="InterPro" id="IPR011330">
    <property type="entry name" value="Glyco_hydro/deAcase_b/a-brl"/>
</dbReference>
<dbReference type="PANTHER" id="PTHR46017">
    <property type="entry name" value="ALPHA-MANNOSIDASE 2C1"/>
    <property type="match status" value="1"/>
</dbReference>
<gene>
    <name evidence="6" type="ORF">CH333_08245</name>
</gene>
<protein>
    <recommendedName>
        <fullName evidence="5">Glycoside hydrolase family 38 central domain-containing protein</fullName>
    </recommendedName>
</protein>
<dbReference type="Gene3D" id="1.20.1270.50">
    <property type="entry name" value="Glycoside hydrolase family 38, central domain"/>
    <property type="match status" value="1"/>
</dbReference>
<comment type="similarity">
    <text evidence="1">Belongs to the glycosyl hydrolase 38 family.</text>
</comment>
<comment type="caution">
    <text evidence="6">The sequence shown here is derived from an EMBL/GenBank/DDBJ whole genome shotgun (WGS) entry which is preliminary data.</text>
</comment>
<evidence type="ECO:0000256" key="2">
    <source>
        <dbReference type="ARBA" id="ARBA00022723"/>
    </source>
</evidence>